<evidence type="ECO:0000259" key="1">
    <source>
        <dbReference type="Pfam" id="PF20020"/>
    </source>
</evidence>
<feature type="domain" description="DUF6431" evidence="1">
    <location>
        <begin position="156"/>
        <end position="239"/>
    </location>
</feature>
<dbReference type="AlphaFoldDB" id="A0A9X4QB73"/>
<dbReference type="EMBL" id="JAKOAV010000074">
    <property type="protein sequence ID" value="MDF9410088.1"/>
    <property type="molecule type" value="Genomic_DNA"/>
</dbReference>
<evidence type="ECO:0000313" key="3">
    <source>
        <dbReference type="Proteomes" id="UP001154312"/>
    </source>
</evidence>
<evidence type="ECO:0000313" key="2">
    <source>
        <dbReference type="EMBL" id="MDF9410088.1"/>
    </source>
</evidence>
<dbReference type="InterPro" id="IPR045536">
    <property type="entry name" value="DUF6431"/>
</dbReference>
<accession>A0A9X4QB73</accession>
<comment type="caution">
    <text evidence="2">The sequence shown here is derived from an EMBL/GenBank/DDBJ whole genome shotgun (WGS) entry which is preliminary data.</text>
</comment>
<dbReference type="Proteomes" id="UP001154312">
    <property type="component" value="Unassembled WGS sequence"/>
</dbReference>
<proteinExistence type="predicted"/>
<dbReference type="Pfam" id="PF20020">
    <property type="entry name" value="DUF6431"/>
    <property type="match status" value="1"/>
</dbReference>
<organism evidence="2 3">
    <name type="scientific">Pelotomaculum isophthalicicum JI</name>
    <dbReference type="NCBI Taxonomy" id="947010"/>
    <lineage>
        <taxon>Bacteria</taxon>
        <taxon>Bacillati</taxon>
        <taxon>Bacillota</taxon>
        <taxon>Clostridia</taxon>
        <taxon>Eubacteriales</taxon>
        <taxon>Desulfotomaculaceae</taxon>
        <taxon>Pelotomaculum</taxon>
    </lineage>
</organism>
<dbReference type="RefSeq" id="WP_277445635.1">
    <property type="nucleotide sequence ID" value="NZ_JAKOAV010000074.1"/>
</dbReference>
<sequence>MTCAAGGCADNHYVRSSETDKINKEDVKGCNPVFLFRYGFRLLKMLTEKKQNVKPQNSLLSITIPDESFLGFPCNLSVRLLRRHGGLIRGESDTIRMRSGRYRCPWCGGTLSSCSPLTEQEGGLKSTIPLWHQDLEHYIRLVGTHGIPEEDRPQECPKCHQRERMPHRHSQFERSACTPSQNARISIFRFRCPVCGYVHSVIPIFLEPYQRMTLDLQEELINSIENGTTLEAVAEETDTLPGGPCSEKTIGRLVRGWAKRLAQLESGLWAWLIAHVPHLTLPRSPSLWTGLRSCWETVRRQLPIFRPIRFLMGVNRLCLSLAVTEHG</sequence>
<keyword evidence="3" id="KW-1185">Reference proteome</keyword>
<name>A0A9X4QB73_9FIRM</name>
<gene>
    <name evidence="2" type="ORF">L7E55_17415</name>
</gene>
<reference evidence="2" key="1">
    <citation type="submission" date="2022-02" db="EMBL/GenBank/DDBJ databases">
        <authorList>
            <person name="Leng L."/>
        </authorList>
    </citation>
    <scope>NUCLEOTIDE SEQUENCE</scope>
    <source>
        <strain evidence="2">JI</strain>
    </source>
</reference>
<protein>
    <submittedName>
        <fullName evidence="2">DUF6431 domain-containing protein</fullName>
    </submittedName>
</protein>